<evidence type="ECO:0000256" key="2">
    <source>
        <dbReference type="SAM" id="SignalP"/>
    </source>
</evidence>
<feature type="region of interest" description="Disordered" evidence="1">
    <location>
        <begin position="555"/>
        <end position="696"/>
    </location>
</feature>
<sequence>MTGKWKCVCGWLLCICLLIGIIPTATVNAQETAVADYVTVQDETSFMRALAQGKNILVDGRITIGSEVESNGQMRPVQIPGGTVITGNGTGSITSRSPIQIVGDDVRISDIELVFSSSNSLNSVPHREIFLAGHSLTLDNVSTYLEGAAGSLGGLGGTEKELLPSVYAGAYYDTFCGNMARLIIEHANKMTVFQKIELSHDAVNGQRTGYNGEAWFQSDAAVKIREGIAAQSNGLVNISFIGDGSDELSLSYVKGNINTKMSLQGCTLFCNQIESVSQIVLEENGCLQPGSQTQQLENVTIKKGGCLDLSSISGAKIAGSFTGGSNEAYGILVLSSNGGLQIDGQIQGVTQFQTGNRVISGALYDKHTYIRSAYGKAGNFILSQKDINNKYSLIHKDGGWTVYRNYVESVREVDDLEVISCPEQVNMNEMTDPQATALKLIWKDSQGKRYETDEVEQEQFYDAMVAIRSSYWQSNQAEDQKQTDWICPIHLESDEEAPDTYYLVSHGEMKAGEYTLLFFKEPLEEELVTVADVKAQKSNILKEVMIRFVQESEQPVIPTKKPEQTAKPTKEPEQTASPTQSPEASSKPSATPAVSNKPSATPEVSSKPSATPEVSSKPSATPEVSSKPSATSEVSSKPSATPEVSSKPSATPVVTETPVTPEKPNATIIPTVKLEQAASPTQTPLKSNVPGPKPTATVKAAVTSKHKQKGTFFTKARVRKKVLWIYWKKPAKKPAGYQIIYAANAKMNKKKTITIKKGTIVSRKLTVKKKGKKYYFKIRTYQKISIGKKKRTVYSDWSKVYIVNT</sequence>
<evidence type="ECO:0000256" key="1">
    <source>
        <dbReference type="SAM" id="MobiDB-lite"/>
    </source>
</evidence>
<name>A0ABR7MWS7_9FIRM</name>
<dbReference type="Proteomes" id="UP000637513">
    <property type="component" value="Unassembled WGS sequence"/>
</dbReference>
<protein>
    <submittedName>
        <fullName evidence="3">Uncharacterized protein</fullName>
    </submittedName>
</protein>
<proteinExistence type="predicted"/>
<feature type="compositionally biased region" description="Basic and acidic residues" evidence="1">
    <location>
        <begin position="560"/>
        <end position="573"/>
    </location>
</feature>
<gene>
    <name evidence="3" type="ORF">H8700_10415</name>
</gene>
<feature type="chain" id="PRO_5045440519" evidence="2">
    <location>
        <begin position="30"/>
        <end position="805"/>
    </location>
</feature>
<dbReference type="InterPro" id="IPR013783">
    <property type="entry name" value="Ig-like_fold"/>
</dbReference>
<feature type="compositionally biased region" description="Polar residues" evidence="1">
    <location>
        <begin position="574"/>
        <end position="649"/>
    </location>
</feature>
<dbReference type="RefSeq" id="WP_249305574.1">
    <property type="nucleotide sequence ID" value="NZ_JACRSW010000035.1"/>
</dbReference>
<keyword evidence="2" id="KW-0732">Signal</keyword>
<organism evidence="3 4">
    <name type="scientific">Jutongia hominis</name>
    <dbReference type="NCBI Taxonomy" id="2763664"/>
    <lineage>
        <taxon>Bacteria</taxon>
        <taxon>Bacillati</taxon>
        <taxon>Bacillota</taxon>
        <taxon>Clostridia</taxon>
        <taxon>Lachnospirales</taxon>
        <taxon>Lachnospiraceae</taxon>
        <taxon>Jutongia</taxon>
    </lineage>
</organism>
<comment type="caution">
    <text evidence="3">The sequence shown here is derived from an EMBL/GenBank/DDBJ whole genome shotgun (WGS) entry which is preliminary data.</text>
</comment>
<accession>A0ABR7MWS7</accession>
<dbReference type="Gene3D" id="2.60.40.10">
    <property type="entry name" value="Immunoglobulins"/>
    <property type="match status" value="1"/>
</dbReference>
<reference evidence="3 4" key="1">
    <citation type="submission" date="2020-08" db="EMBL/GenBank/DDBJ databases">
        <title>Genome public.</title>
        <authorList>
            <person name="Liu C."/>
            <person name="Sun Q."/>
        </authorList>
    </citation>
    <scope>NUCLEOTIDE SEQUENCE [LARGE SCALE GENOMIC DNA]</scope>
    <source>
        <strain evidence="3 4">BX3</strain>
    </source>
</reference>
<feature type="signal peptide" evidence="2">
    <location>
        <begin position="1"/>
        <end position="29"/>
    </location>
</feature>
<dbReference type="EMBL" id="JACRSW010000035">
    <property type="protein sequence ID" value="MBC8558114.1"/>
    <property type="molecule type" value="Genomic_DNA"/>
</dbReference>
<keyword evidence="4" id="KW-1185">Reference proteome</keyword>
<evidence type="ECO:0000313" key="3">
    <source>
        <dbReference type="EMBL" id="MBC8558114.1"/>
    </source>
</evidence>
<feature type="compositionally biased region" description="Low complexity" evidence="1">
    <location>
        <begin position="651"/>
        <end position="662"/>
    </location>
</feature>
<evidence type="ECO:0000313" key="4">
    <source>
        <dbReference type="Proteomes" id="UP000637513"/>
    </source>
</evidence>